<dbReference type="AlphaFoldDB" id="F2BEV1"/>
<comment type="caution">
    <text evidence="2">The sequence shown here is derived from an EMBL/GenBank/DDBJ whole genome shotgun (WGS) entry which is preliminary data.</text>
</comment>
<dbReference type="EMBL" id="AFAY01000046">
    <property type="protein sequence ID" value="EGF10006.1"/>
    <property type="molecule type" value="Genomic_DNA"/>
</dbReference>
<organism evidence="2 3">
    <name type="scientific">Neisseria bacilliformis ATCC BAA-1200</name>
    <dbReference type="NCBI Taxonomy" id="888742"/>
    <lineage>
        <taxon>Bacteria</taxon>
        <taxon>Pseudomonadati</taxon>
        <taxon>Pseudomonadota</taxon>
        <taxon>Betaproteobacteria</taxon>
        <taxon>Neisseriales</taxon>
        <taxon>Neisseriaceae</taxon>
        <taxon>Neisseria</taxon>
    </lineage>
</organism>
<evidence type="ECO:0000256" key="1">
    <source>
        <dbReference type="SAM" id="MobiDB-lite"/>
    </source>
</evidence>
<evidence type="ECO:0000313" key="3">
    <source>
        <dbReference type="Proteomes" id="UP000004105"/>
    </source>
</evidence>
<dbReference type="Proteomes" id="UP000004105">
    <property type="component" value="Unassembled WGS sequence"/>
</dbReference>
<evidence type="ECO:0008006" key="4">
    <source>
        <dbReference type="Google" id="ProtNLM"/>
    </source>
</evidence>
<reference evidence="2 3" key="1">
    <citation type="submission" date="2011-02" db="EMBL/GenBank/DDBJ databases">
        <authorList>
            <person name="Muzny D."/>
            <person name="Qin X."/>
            <person name="Deng J."/>
            <person name="Jiang H."/>
            <person name="Liu Y."/>
            <person name="Qu J."/>
            <person name="Song X.-Z."/>
            <person name="Zhang L."/>
            <person name="Thornton R."/>
            <person name="Coyle M."/>
            <person name="Francisco L."/>
            <person name="Jackson L."/>
            <person name="Javaid M."/>
            <person name="Korchina V."/>
            <person name="Kovar C."/>
            <person name="Mata R."/>
            <person name="Mathew T."/>
            <person name="Ngo R."/>
            <person name="Nguyen L."/>
            <person name="Nguyen N."/>
            <person name="Okwuonu G."/>
            <person name="Ongeri F."/>
            <person name="Pham C."/>
            <person name="Simmons D."/>
            <person name="Wilczek-Boney K."/>
            <person name="Hale W."/>
            <person name="Jakkamsetti A."/>
            <person name="Pham P."/>
            <person name="Ruth R."/>
            <person name="San Lucas F."/>
            <person name="Warren J."/>
            <person name="Zhang J."/>
            <person name="Zhao Z."/>
            <person name="Zhou C."/>
            <person name="Zhu D."/>
            <person name="Lee S."/>
            <person name="Bess C."/>
            <person name="Blankenburg K."/>
            <person name="Forbes L."/>
            <person name="Fu Q."/>
            <person name="Gubbala S."/>
            <person name="Hirani K."/>
            <person name="Jayaseelan J.C."/>
            <person name="Lara F."/>
            <person name="Munidasa M."/>
            <person name="Palculict T."/>
            <person name="Patil S."/>
            <person name="Pu L.-L."/>
            <person name="Saada N."/>
            <person name="Tang L."/>
            <person name="Weissenberger G."/>
            <person name="Zhu Y."/>
            <person name="Hemphill L."/>
            <person name="Shang Y."/>
            <person name="Youmans B."/>
            <person name="Ayvaz T."/>
            <person name="Ross M."/>
            <person name="Santibanez J."/>
            <person name="Aqrawi P."/>
            <person name="Gross S."/>
            <person name="Joshi V."/>
            <person name="Fowler G."/>
            <person name="Nazareth L."/>
            <person name="Reid J."/>
            <person name="Worley K."/>
            <person name="Petrosino J."/>
            <person name="Highlander S."/>
            <person name="Gibbs R."/>
        </authorList>
    </citation>
    <scope>NUCLEOTIDE SEQUENCE [LARGE SCALE GENOMIC DNA]</scope>
    <source>
        <strain evidence="2 3">ATCC BAA-1200</strain>
    </source>
</reference>
<protein>
    <recommendedName>
        <fullName evidence="4">Com family DNA-binding transcriptional regulator</fullName>
    </recommendedName>
</protein>
<gene>
    <name evidence="2" type="ORF">HMPREF9123_2258</name>
</gene>
<dbReference type="HOGENOM" id="CLU_209776_0_0_4"/>
<dbReference type="Pfam" id="PF10122">
    <property type="entry name" value="Zn_ribbon_Com"/>
    <property type="match status" value="1"/>
</dbReference>
<dbReference type="RefSeq" id="WP_007343263.1">
    <property type="nucleotide sequence ID" value="NZ_GL878494.1"/>
</dbReference>
<keyword evidence="3" id="KW-1185">Reference proteome</keyword>
<dbReference type="OrthoDB" id="5460091at2"/>
<feature type="region of interest" description="Disordered" evidence="1">
    <location>
        <begin position="37"/>
        <end position="60"/>
    </location>
</feature>
<sequence>MKHRCTHCNKLLAVGTGNFEIKCPRCKAVNRFSSLTTQNAAEHPNPQKGKNGCPKTTPSR</sequence>
<accession>F2BEV1</accession>
<evidence type="ECO:0000313" key="2">
    <source>
        <dbReference type="EMBL" id="EGF10006.1"/>
    </source>
</evidence>
<name>F2BEV1_9NEIS</name>
<proteinExistence type="predicted"/>
<dbReference type="InterPro" id="IPR019294">
    <property type="entry name" value="Translation_reg_Com"/>
</dbReference>